<dbReference type="GO" id="GO:0008483">
    <property type="term" value="F:transaminase activity"/>
    <property type="evidence" value="ECO:0007669"/>
    <property type="project" value="UniProtKB-KW"/>
</dbReference>
<feature type="domain" description="Aminotransferase class I/classII large" evidence="6">
    <location>
        <begin position="44"/>
        <end position="389"/>
    </location>
</feature>
<keyword evidence="3 4" id="KW-0808">Transferase</keyword>
<name>A0A2T0R481_9ACTN</name>
<organism evidence="7 8">
    <name type="scientific">Kineococcus rhizosphaerae</name>
    <dbReference type="NCBI Taxonomy" id="559628"/>
    <lineage>
        <taxon>Bacteria</taxon>
        <taxon>Bacillati</taxon>
        <taxon>Actinomycetota</taxon>
        <taxon>Actinomycetes</taxon>
        <taxon>Kineosporiales</taxon>
        <taxon>Kineosporiaceae</taxon>
        <taxon>Kineococcus</taxon>
    </lineage>
</organism>
<evidence type="ECO:0000256" key="5">
    <source>
        <dbReference type="SAM" id="MobiDB-lite"/>
    </source>
</evidence>
<dbReference type="GO" id="GO:0030170">
    <property type="term" value="F:pyridoxal phosphate binding"/>
    <property type="evidence" value="ECO:0007669"/>
    <property type="project" value="InterPro"/>
</dbReference>
<dbReference type="NCBIfam" id="TIGR03539">
    <property type="entry name" value="DapC_actino"/>
    <property type="match status" value="1"/>
</dbReference>
<dbReference type="Pfam" id="PF00155">
    <property type="entry name" value="Aminotran_1_2"/>
    <property type="match status" value="1"/>
</dbReference>
<dbReference type="PANTHER" id="PTHR42832:SF3">
    <property type="entry name" value="L-GLUTAMINE--4-(METHYLSULFANYL)-2-OXOBUTANOATE AMINOTRANSFERASE"/>
    <property type="match status" value="1"/>
</dbReference>
<keyword evidence="2 4" id="KW-0032">Aminotransferase</keyword>
<dbReference type="PANTHER" id="PTHR42832">
    <property type="entry name" value="AMINO ACID AMINOTRANSFERASE"/>
    <property type="match status" value="1"/>
</dbReference>
<evidence type="ECO:0000256" key="3">
    <source>
        <dbReference type="ARBA" id="ARBA00022679"/>
    </source>
</evidence>
<comment type="cofactor">
    <cofactor evidence="1 4">
        <name>pyridoxal 5'-phosphate</name>
        <dbReference type="ChEBI" id="CHEBI:597326"/>
    </cofactor>
</comment>
<dbReference type="EC" id="2.6.1.-" evidence="4"/>
<dbReference type="Gene3D" id="3.40.640.10">
    <property type="entry name" value="Type I PLP-dependent aspartate aminotransferase-like (Major domain)"/>
    <property type="match status" value="1"/>
</dbReference>
<dbReference type="RefSeq" id="WP_106210352.1">
    <property type="nucleotide sequence ID" value="NZ_PVZF01000005.1"/>
</dbReference>
<protein>
    <recommendedName>
        <fullName evidence="4">Aminotransferase</fullName>
        <ecNumber evidence="4">2.6.1.-</ecNumber>
    </recommendedName>
</protein>
<comment type="similarity">
    <text evidence="4">Belongs to the class-I pyridoxal-phosphate-dependent aminotransferase family.</text>
</comment>
<dbReference type="InterPro" id="IPR019880">
    <property type="entry name" value="OxyQ"/>
</dbReference>
<evidence type="ECO:0000256" key="1">
    <source>
        <dbReference type="ARBA" id="ARBA00001933"/>
    </source>
</evidence>
<keyword evidence="8" id="KW-1185">Reference proteome</keyword>
<dbReference type="OrthoDB" id="9813612at2"/>
<evidence type="ECO:0000313" key="7">
    <source>
        <dbReference type="EMBL" id="PRY15165.1"/>
    </source>
</evidence>
<proteinExistence type="inferred from homology"/>
<dbReference type="EMBL" id="PVZF01000005">
    <property type="protein sequence ID" value="PRY15165.1"/>
    <property type="molecule type" value="Genomic_DNA"/>
</dbReference>
<sequence>MSAPAHLVPAPPGERRRVGASLPDFPWDSLAAAKARAQAHPDGIVDLSVGTPVDPTPQVVVDALRSAANAPGYPQTYGTAPLREAVAAWFARRRGVPALDPDGVLPTVGSKELVAWLPFLLGLGEGDVVAHPAVAYPTYDVGARLARATPLGADTVDELEAAWDGGARIRLLWLNSPSNPTGAVRSVAELTALVAWARAHGVVVASDECYAELGWSPEHDTTAGGLVASVLDPRVCGDDHTGLLVAYSTSKQSNLAGYRAAFLAGDVALVRELLELRKHAGMIVPWPVQVALQAALGDDEHVAHQRELYRGRREVLREALQGAGFRIDASAAGLYLWSTREEGSRTTVDLLAERGILAAPGDFYGPPGARHVRIALTATDERVSRVPERLAGLG</sequence>
<dbReference type="Proteomes" id="UP000238083">
    <property type="component" value="Unassembled WGS sequence"/>
</dbReference>
<dbReference type="AlphaFoldDB" id="A0A2T0R481"/>
<dbReference type="InterPro" id="IPR004839">
    <property type="entry name" value="Aminotransferase_I/II_large"/>
</dbReference>
<dbReference type="InterPro" id="IPR015424">
    <property type="entry name" value="PyrdxlP-dep_Trfase"/>
</dbReference>
<feature type="region of interest" description="Disordered" evidence="5">
    <location>
        <begin position="1"/>
        <end position="20"/>
    </location>
</feature>
<dbReference type="InterPro" id="IPR004838">
    <property type="entry name" value="NHTrfase_class1_PyrdxlP-BS"/>
</dbReference>
<evidence type="ECO:0000259" key="6">
    <source>
        <dbReference type="Pfam" id="PF00155"/>
    </source>
</evidence>
<evidence type="ECO:0000256" key="4">
    <source>
        <dbReference type="RuleBase" id="RU000481"/>
    </source>
</evidence>
<dbReference type="InterPro" id="IPR050881">
    <property type="entry name" value="LL-DAP_aminotransferase"/>
</dbReference>
<dbReference type="Gene3D" id="3.90.1150.10">
    <property type="entry name" value="Aspartate Aminotransferase, domain 1"/>
    <property type="match status" value="1"/>
</dbReference>
<dbReference type="CDD" id="cd00609">
    <property type="entry name" value="AAT_like"/>
    <property type="match status" value="1"/>
</dbReference>
<evidence type="ECO:0000313" key="8">
    <source>
        <dbReference type="Proteomes" id="UP000238083"/>
    </source>
</evidence>
<dbReference type="InterPro" id="IPR015421">
    <property type="entry name" value="PyrdxlP-dep_Trfase_major"/>
</dbReference>
<gene>
    <name evidence="7" type="ORF">CLV37_10591</name>
</gene>
<dbReference type="PROSITE" id="PS00105">
    <property type="entry name" value="AA_TRANSFER_CLASS_1"/>
    <property type="match status" value="1"/>
</dbReference>
<dbReference type="SUPFAM" id="SSF53383">
    <property type="entry name" value="PLP-dependent transferases"/>
    <property type="match status" value="1"/>
</dbReference>
<accession>A0A2T0R481</accession>
<reference evidence="7 8" key="1">
    <citation type="submission" date="2018-03" db="EMBL/GenBank/DDBJ databases">
        <title>Genomic Encyclopedia of Archaeal and Bacterial Type Strains, Phase II (KMG-II): from individual species to whole genera.</title>
        <authorList>
            <person name="Goeker M."/>
        </authorList>
    </citation>
    <scope>NUCLEOTIDE SEQUENCE [LARGE SCALE GENOMIC DNA]</scope>
    <source>
        <strain evidence="7 8">DSM 19711</strain>
    </source>
</reference>
<evidence type="ECO:0000256" key="2">
    <source>
        <dbReference type="ARBA" id="ARBA00022576"/>
    </source>
</evidence>
<comment type="caution">
    <text evidence="7">The sequence shown here is derived from an EMBL/GenBank/DDBJ whole genome shotgun (WGS) entry which is preliminary data.</text>
</comment>
<dbReference type="InterPro" id="IPR015422">
    <property type="entry name" value="PyrdxlP-dep_Trfase_small"/>
</dbReference>